<evidence type="ECO:0000313" key="2">
    <source>
        <dbReference type="EMBL" id="CAH9109395.1"/>
    </source>
</evidence>
<comment type="caution">
    <text evidence="3">The sequence shown here is derived from an EMBL/GenBank/DDBJ whole genome shotgun (WGS) entry which is preliminary data.</text>
</comment>
<feature type="region of interest" description="Disordered" evidence="1">
    <location>
        <begin position="85"/>
        <end position="116"/>
    </location>
</feature>
<evidence type="ECO:0000313" key="3">
    <source>
        <dbReference type="EMBL" id="CAH9129249.1"/>
    </source>
</evidence>
<keyword evidence="4" id="KW-1185">Reference proteome</keyword>
<dbReference type="EMBL" id="CAMAPF010000150">
    <property type="protein sequence ID" value="CAH9109395.1"/>
    <property type="molecule type" value="Genomic_DNA"/>
</dbReference>
<protein>
    <submittedName>
        <fullName evidence="3">Uncharacterized protein</fullName>
    </submittedName>
</protein>
<proteinExistence type="predicted"/>
<feature type="compositionally biased region" description="Polar residues" evidence="1">
    <location>
        <begin position="57"/>
        <end position="66"/>
    </location>
</feature>
<feature type="region of interest" description="Disordered" evidence="1">
    <location>
        <begin position="47"/>
        <end position="66"/>
    </location>
</feature>
<evidence type="ECO:0000313" key="4">
    <source>
        <dbReference type="Proteomes" id="UP001152523"/>
    </source>
</evidence>
<dbReference type="AlphaFoldDB" id="A0AAV0F1M1"/>
<name>A0AAV0F1M1_9ASTE</name>
<accession>A0AAV0F1M1</accession>
<dbReference type="EMBL" id="CAMAPF010000955">
    <property type="protein sequence ID" value="CAH9129249.1"/>
    <property type="molecule type" value="Genomic_DNA"/>
</dbReference>
<organism evidence="3 4">
    <name type="scientific">Cuscuta epithymum</name>
    <dbReference type="NCBI Taxonomy" id="186058"/>
    <lineage>
        <taxon>Eukaryota</taxon>
        <taxon>Viridiplantae</taxon>
        <taxon>Streptophyta</taxon>
        <taxon>Embryophyta</taxon>
        <taxon>Tracheophyta</taxon>
        <taxon>Spermatophyta</taxon>
        <taxon>Magnoliopsida</taxon>
        <taxon>eudicotyledons</taxon>
        <taxon>Gunneridae</taxon>
        <taxon>Pentapetalae</taxon>
        <taxon>asterids</taxon>
        <taxon>lamiids</taxon>
        <taxon>Solanales</taxon>
        <taxon>Convolvulaceae</taxon>
        <taxon>Cuscuteae</taxon>
        <taxon>Cuscuta</taxon>
        <taxon>Cuscuta subgen. Cuscuta</taxon>
    </lineage>
</organism>
<gene>
    <name evidence="2" type="ORF">CEPIT_LOCUS18702</name>
    <name evidence="3" type="ORF">CEPIT_LOCUS29698</name>
</gene>
<reference evidence="3" key="1">
    <citation type="submission" date="2022-07" db="EMBL/GenBank/DDBJ databases">
        <authorList>
            <person name="Macas J."/>
            <person name="Novak P."/>
            <person name="Neumann P."/>
        </authorList>
    </citation>
    <scope>NUCLEOTIDE SEQUENCE</scope>
</reference>
<sequence length="116" mass="13080">MLVERAVRAWKHKYPCSKFDDCAVICLFFKRPRPMLTKTMSEVDQLSMSFPPHDGSNDNSPITAQTDDGLDTLLNYKINNEEGYEVAGGGNGRGSGEECQCRHRVKNRPIPSQNFN</sequence>
<dbReference type="Proteomes" id="UP001152523">
    <property type="component" value="Unassembled WGS sequence"/>
</dbReference>
<evidence type="ECO:0000256" key="1">
    <source>
        <dbReference type="SAM" id="MobiDB-lite"/>
    </source>
</evidence>